<sequence>MQFKTGIVALVATLVATFATTVSAQTFENNACSQCVLRAITHPSSCAALLPVDFQQIYGIFANGTVDPYFLRTAVERKDIKKCLCDWSTDPFSLKGSAASCADAQETVPAACTPAEVTDFVVNKMEPFTKKSHCNDDDSAAAALDNGMGSVSVDGSGSSSSTTSKTGTMIPSAAHVVPSAGTSVTLNMSYYIFSATVMGITALVAF</sequence>
<comment type="caution">
    <text evidence="2">The sequence shown here is derived from an EMBL/GenBank/DDBJ whole genome shotgun (WGS) entry which is preliminary data.</text>
</comment>
<evidence type="ECO:0000256" key="1">
    <source>
        <dbReference type="SAM" id="SignalP"/>
    </source>
</evidence>
<dbReference type="OrthoDB" id="2430862at2759"/>
<feature type="chain" id="PRO_5040489992" evidence="1">
    <location>
        <begin position="25"/>
        <end position="206"/>
    </location>
</feature>
<proteinExistence type="predicted"/>
<reference evidence="2" key="1">
    <citation type="journal article" date="2020" name="Fungal Divers.">
        <title>Resolving the Mortierellaceae phylogeny through synthesis of multi-gene phylogenetics and phylogenomics.</title>
        <authorList>
            <person name="Vandepol N."/>
            <person name="Liber J."/>
            <person name="Desiro A."/>
            <person name="Na H."/>
            <person name="Kennedy M."/>
            <person name="Barry K."/>
            <person name="Grigoriev I.V."/>
            <person name="Miller A.N."/>
            <person name="O'Donnell K."/>
            <person name="Stajich J.E."/>
            <person name="Bonito G."/>
        </authorList>
    </citation>
    <scope>NUCLEOTIDE SEQUENCE</scope>
    <source>
        <strain evidence="2">REB-010B</strain>
    </source>
</reference>
<feature type="signal peptide" evidence="1">
    <location>
        <begin position="1"/>
        <end position="24"/>
    </location>
</feature>
<evidence type="ECO:0000313" key="3">
    <source>
        <dbReference type="Proteomes" id="UP000738325"/>
    </source>
</evidence>
<accession>A0A9P6QVY1</accession>
<dbReference type="EMBL" id="JAAAIP010002059">
    <property type="protein sequence ID" value="KAG0302028.1"/>
    <property type="molecule type" value="Genomic_DNA"/>
</dbReference>
<organism evidence="2 3">
    <name type="scientific">Dissophora globulifera</name>
    <dbReference type="NCBI Taxonomy" id="979702"/>
    <lineage>
        <taxon>Eukaryota</taxon>
        <taxon>Fungi</taxon>
        <taxon>Fungi incertae sedis</taxon>
        <taxon>Mucoromycota</taxon>
        <taxon>Mortierellomycotina</taxon>
        <taxon>Mortierellomycetes</taxon>
        <taxon>Mortierellales</taxon>
        <taxon>Mortierellaceae</taxon>
        <taxon>Dissophora</taxon>
    </lineage>
</organism>
<keyword evidence="3" id="KW-1185">Reference proteome</keyword>
<protein>
    <submittedName>
        <fullName evidence="2">Uncharacterized protein</fullName>
    </submittedName>
</protein>
<keyword evidence="1" id="KW-0732">Signal</keyword>
<dbReference type="AlphaFoldDB" id="A0A9P6QVY1"/>
<dbReference type="Proteomes" id="UP000738325">
    <property type="component" value="Unassembled WGS sequence"/>
</dbReference>
<evidence type="ECO:0000313" key="2">
    <source>
        <dbReference type="EMBL" id="KAG0302028.1"/>
    </source>
</evidence>
<gene>
    <name evidence="2" type="ORF">BGZ99_003212</name>
</gene>
<name>A0A9P6QVY1_9FUNG</name>